<evidence type="ECO:0000313" key="6">
    <source>
        <dbReference type="Proteomes" id="UP000283426"/>
    </source>
</evidence>
<feature type="transmembrane region" description="Helical" evidence="2">
    <location>
        <begin position="54"/>
        <end position="72"/>
    </location>
</feature>
<evidence type="ECO:0000313" key="5">
    <source>
        <dbReference type="EMBL" id="RGY02573.1"/>
    </source>
</evidence>
<accession>A0A412WE17</accession>
<dbReference type="InterPro" id="IPR011250">
    <property type="entry name" value="OMP/PagP_B-barrel"/>
</dbReference>
<dbReference type="Proteomes" id="UP000284434">
    <property type="component" value="Unassembled WGS sequence"/>
</dbReference>
<dbReference type="EMBL" id="QRYW01000023">
    <property type="protein sequence ID" value="RGV25288.1"/>
    <property type="molecule type" value="Genomic_DNA"/>
</dbReference>
<keyword evidence="2" id="KW-0472">Membrane</keyword>
<dbReference type="AlphaFoldDB" id="A0A412WE17"/>
<dbReference type="Gene3D" id="2.40.160.20">
    <property type="match status" value="1"/>
</dbReference>
<reference evidence="6 7" key="1">
    <citation type="submission" date="2018-08" db="EMBL/GenBank/DDBJ databases">
        <title>A genome reference for cultivated species of the human gut microbiota.</title>
        <authorList>
            <person name="Zou Y."/>
            <person name="Xue W."/>
            <person name="Luo G."/>
        </authorList>
    </citation>
    <scope>NUCLEOTIDE SEQUENCE [LARGE SCALE GENOMIC DNA]</scope>
    <source>
        <strain evidence="4 6">AF14-6AC</strain>
        <strain evidence="5 7">OF03-11</strain>
    </source>
</reference>
<feature type="region of interest" description="Disordered" evidence="1">
    <location>
        <begin position="145"/>
        <end position="192"/>
    </location>
</feature>
<dbReference type="Proteomes" id="UP000283426">
    <property type="component" value="Unassembled WGS sequence"/>
</dbReference>
<evidence type="ECO:0000313" key="4">
    <source>
        <dbReference type="EMBL" id="RGV25288.1"/>
    </source>
</evidence>
<protein>
    <submittedName>
        <fullName evidence="4">PorT family protein</fullName>
    </submittedName>
</protein>
<name>A0A412WE17_9BACT</name>
<dbReference type="RefSeq" id="WP_118104944.1">
    <property type="nucleotide sequence ID" value="NZ_JADNHN010000061.1"/>
</dbReference>
<dbReference type="EMBL" id="QSCO01000046">
    <property type="protein sequence ID" value="RGY02573.1"/>
    <property type="molecule type" value="Genomic_DNA"/>
</dbReference>
<feature type="compositionally biased region" description="Basic and acidic residues" evidence="1">
    <location>
        <begin position="168"/>
        <end position="182"/>
    </location>
</feature>
<organism evidence="4 6">
    <name type="scientific">Odoribacter splanchnicus</name>
    <dbReference type="NCBI Taxonomy" id="28118"/>
    <lineage>
        <taxon>Bacteria</taxon>
        <taxon>Pseudomonadati</taxon>
        <taxon>Bacteroidota</taxon>
        <taxon>Bacteroidia</taxon>
        <taxon>Bacteroidales</taxon>
        <taxon>Odoribacteraceae</taxon>
        <taxon>Odoribacter</taxon>
    </lineage>
</organism>
<dbReference type="SUPFAM" id="SSF56925">
    <property type="entry name" value="OMPA-like"/>
    <property type="match status" value="1"/>
</dbReference>
<evidence type="ECO:0000313" key="7">
    <source>
        <dbReference type="Proteomes" id="UP000284434"/>
    </source>
</evidence>
<evidence type="ECO:0000259" key="3">
    <source>
        <dbReference type="Pfam" id="PF13568"/>
    </source>
</evidence>
<feature type="compositionally biased region" description="Basic and acidic residues" evidence="1">
    <location>
        <begin position="145"/>
        <end position="160"/>
    </location>
</feature>
<proteinExistence type="predicted"/>
<dbReference type="InterPro" id="IPR025665">
    <property type="entry name" value="Beta-barrel_OMP_2"/>
</dbReference>
<gene>
    <name evidence="4" type="ORF">DWW24_11440</name>
    <name evidence="5" type="ORF">DXA53_19530</name>
</gene>
<sequence length="437" mass="48444">MKNNWQKDIHDRLGNYEKDAPKGLWEDIRKGTTDENGGYMHGGRPFKTYWLRRTAYTAAAASVVLLIGYSIYSEYANDGQTPSEMTNLQIAHTPAEPSPKGNIVADDGNNPIACNSPVPRIITTIVHKSVGDIDTLLSYANDEKSLETASDNREVDDANNSKETNTTADKENLPKRENESKKANNYHHNSNYGSLVAYNSDARRHASSSTSPRWIVSTSAMGSVGASRTITSIGAPAVATGPDDSDWEDTPMLGINIFNQGKEVKTEYKHRLPVRIGVKVAYTLNEHWIIESGLTYTRLSSDMKDGTKENYFTGEQRLNYVGIPVNMKYNAWSYKRFNLYGSAGVLAEKCVSGNVTKEYVINNATKKKETVNIDSKPLQMSVNVAFGVQFDVLDNVGIYAEPGVSYHLDDHSSLQTIYKEKPLNFNLNVGVRCTIGK</sequence>
<keyword evidence="2" id="KW-0812">Transmembrane</keyword>
<dbReference type="Pfam" id="PF13568">
    <property type="entry name" value="OMP_b-brl_2"/>
    <property type="match status" value="1"/>
</dbReference>
<feature type="domain" description="Outer membrane protein beta-barrel" evidence="3">
    <location>
        <begin position="246"/>
        <end position="391"/>
    </location>
</feature>
<keyword evidence="2" id="KW-1133">Transmembrane helix</keyword>
<evidence type="ECO:0000256" key="2">
    <source>
        <dbReference type="SAM" id="Phobius"/>
    </source>
</evidence>
<evidence type="ECO:0000256" key="1">
    <source>
        <dbReference type="SAM" id="MobiDB-lite"/>
    </source>
</evidence>
<comment type="caution">
    <text evidence="4">The sequence shown here is derived from an EMBL/GenBank/DDBJ whole genome shotgun (WGS) entry which is preliminary data.</text>
</comment>